<dbReference type="STRING" id="456900.A0A151IP00"/>
<evidence type="ECO:0000256" key="1">
    <source>
        <dbReference type="SAM" id="MobiDB-lite"/>
    </source>
</evidence>
<dbReference type="GO" id="GO:0015074">
    <property type="term" value="P:DNA integration"/>
    <property type="evidence" value="ECO:0007669"/>
    <property type="project" value="InterPro"/>
</dbReference>
<dbReference type="PROSITE" id="PS50994">
    <property type="entry name" value="INTEGRASE"/>
    <property type="match status" value="1"/>
</dbReference>
<dbReference type="Gene3D" id="3.30.420.10">
    <property type="entry name" value="Ribonuclease H-like superfamily/Ribonuclease H"/>
    <property type="match status" value="1"/>
</dbReference>
<organism evidence="3 4">
    <name type="scientific">Cyphomyrmex costatus</name>
    <dbReference type="NCBI Taxonomy" id="456900"/>
    <lineage>
        <taxon>Eukaryota</taxon>
        <taxon>Metazoa</taxon>
        <taxon>Ecdysozoa</taxon>
        <taxon>Arthropoda</taxon>
        <taxon>Hexapoda</taxon>
        <taxon>Insecta</taxon>
        <taxon>Pterygota</taxon>
        <taxon>Neoptera</taxon>
        <taxon>Endopterygota</taxon>
        <taxon>Hymenoptera</taxon>
        <taxon>Apocrita</taxon>
        <taxon>Aculeata</taxon>
        <taxon>Formicoidea</taxon>
        <taxon>Formicidae</taxon>
        <taxon>Myrmicinae</taxon>
        <taxon>Cyphomyrmex</taxon>
    </lineage>
</organism>
<feature type="compositionally biased region" description="Low complexity" evidence="1">
    <location>
        <begin position="251"/>
        <end position="262"/>
    </location>
</feature>
<evidence type="ECO:0000313" key="4">
    <source>
        <dbReference type="Proteomes" id="UP000078542"/>
    </source>
</evidence>
<accession>A0A151IP00</accession>
<dbReference type="InterPro" id="IPR001584">
    <property type="entry name" value="Integrase_cat-core"/>
</dbReference>
<reference evidence="3 4" key="1">
    <citation type="submission" date="2016-03" db="EMBL/GenBank/DDBJ databases">
        <title>Cyphomyrmex costatus WGS genome.</title>
        <authorList>
            <person name="Nygaard S."/>
            <person name="Hu H."/>
            <person name="Boomsma J."/>
            <person name="Zhang G."/>
        </authorList>
    </citation>
    <scope>NUCLEOTIDE SEQUENCE [LARGE SCALE GENOMIC DNA]</scope>
    <source>
        <strain evidence="3">MS0001</strain>
        <tissue evidence="3">Whole body</tissue>
    </source>
</reference>
<dbReference type="SUPFAM" id="SSF53098">
    <property type="entry name" value="Ribonuclease H-like"/>
    <property type="match status" value="1"/>
</dbReference>
<dbReference type="Proteomes" id="UP000078542">
    <property type="component" value="Unassembled WGS sequence"/>
</dbReference>
<feature type="compositionally biased region" description="Polar residues" evidence="1">
    <location>
        <begin position="232"/>
        <end position="250"/>
    </location>
</feature>
<feature type="domain" description="Integrase catalytic" evidence="2">
    <location>
        <begin position="1"/>
        <end position="105"/>
    </location>
</feature>
<dbReference type="InterPro" id="IPR050951">
    <property type="entry name" value="Retrovirus_Pol_polyprotein"/>
</dbReference>
<evidence type="ECO:0000259" key="2">
    <source>
        <dbReference type="PROSITE" id="PS50994"/>
    </source>
</evidence>
<dbReference type="Pfam" id="PF00665">
    <property type="entry name" value="rve"/>
    <property type="match status" value="1"/>
</dbReference>
<sequence>MEDIFARFGIPETLITDNGTQFISKKFQSFCLSYGIQHLRTPPFHPSSNGQAERFVDTFKRGLQKLTGGENIRNHLPIFLKQYRSTPNVNVPNKVSPAEALIGRPMRTVLDLLKPSIRQQPQKDDIKLRQEQQFNRKHGVKSKAFEVDSEVCVKIYNINKWKWIPGKIVEHIGQVLYNVPTRQRLVMAHANQLRPRFSVETKESPQDIQLPLDILLGTFDLQGEEQTNTEMAALQSQSSTPDISDVNSPTISQKSISDSQSQPLRRSACKRYSPKRYEDVGCFIRKRRGGVAERK</sequence>
<dbReference type="KEGG" id="ccoa:108782489"/>
<dbReference type="InterPro" id="IPR036397">
    <property type="entry name" value="RNaseH_sf"/>
</dbReference>
<name>A0A151IP00_9HYME</name>
<evidence type="ECO:0000313" key="3">
    <source>
        <dbReference type="EMBL" id="KYN07068.1"/>
    </source>
</evidence>
<keyword evidence="4" id="KW-1185">Reference proteome</keyword>
<dbReference type="GO" id="GO:0003676">
    <property type="term" value="F:nucleic acid binding"/>
    <property type="evidence" value="ECO:0007669"/>
    <property type="project" value="InterPro"/>
</dbReference>
<gene>
    <name evidence="3" type="ORF">ALC62_01970</name>
</gene>
<dbReference type="AlphaFoldDB" id="A0A151IP00"/>
<feature type="region of interest" description="Disordered" evidence="1">
    <location>
        <begin position="232"/>
        <end position="270"/>
    </location>
</feature>
<dbReference type="PANTHER" id="PTHR37984">
    <property type="entry name" value="PROTEIN CBG26694"/>
    <property type="match status" value="1"/>
</dbReference>
<dbReference type="PANTHER" id="PTHR37984:SF5">
    <property type="entry name" value="PROTEIN NYNRIN-LIKE"/>
    <property type="match status" value="1"/>
</dbReference>
<dbReference type="OrthoDB" id="5978043at2759"/>
<dbReference type="EMBL" id="KQ976923">
    <property type="protein sequence ID" value="KYN07068.1"/>
    <property type="molecule type" value="Genomic_DNA"/>
</dbReference>
<protein>
    <submittedName>
        <fullName evidence="3">Uncharacterized protein K02A2.6</fullName>
    </submittedName>
</protein>
<proteinExistence type="predicted"/>
<dbReference type="InterPro" id="IPR012337">
    <property type="entry name" value="RNaseH-like_sf"/>
</dbReference>